<name>A0ABP4ZG70_9MICO</name>
<feature type="region of interest" description="Disordered" evidence="1">
    <location>
        <begin position="316"/>
        <end position="340"/>
    </location>
</feature>
<protein>
    <submittedName>
        <fullName evidence="3">Permease prefix domain 1-containing protein</fullName>
    </submittedName>
</protein>
<keyword evidence="2" id="KW-1133">Transmembrane helix</keyword>
<evidence type="ECO:0000256" key="1">
    <source>
        <dbReference type="SAM" id="MobiDB-lite"/>
    </source>
</evidence>
<evidence type="ECO:0000256" key="2">
    <source>
        <dbReference type="SAM" id="Phobius"/>
    </source>
</evidence>
<dbReference type="InterPro" id="IPR047928">
    <property type="entry name" value="Perm_prefix_1"/>
</dbReference>
<feature type="transmembrane region" description="Helical" evidence="2">
    <location>
        <begin position="115"/>
        <end position="142"/>
    </location>
</feature>
<feature type="transmembrane region" description="Helical" evidence="2">
    <location>
        <begin position="178"/>
        <end position="197"/>
    </location>
</feature>
<keyword evidence="2" id="KW-0812">Transmembrane</keyword>
<feature type="transmembrane region" description="Helical" evidence="2">
    <location>
        <begin position="86"/>
        <end position="109"/>
    </location>
</feature>
<evidence type="ECO:0000313" key="4">
    <source>
        <dbReference type="Proteomes" id="UP001501746"/>
    </source>
</evidence>
<keyword evidence="4" id="KW-1185">Reference proteome</keyword>
<comment type="caution">
    <text evidence="3">The sequence shown here is derived from an EMBL/GenBank/DDBJ whole genome shotgun (WGS) entry which is preliminary data.</text>
</comment>
<sequence>MTTLTDRYVWGAVRTVPERQRAELDRELRERIGDAVDAQVEAGIAPPDAERAALLELGDPAGLAAQYIDRPLQLIGPKYYLTWLRLLKLLIAIVVPCAAVGVAIAQAIAGESIGGIFGAVIGIAISVGVHVAFWTTLVFAILERTPTESGQRGVDVAWTLDMLPALPEPAKASRLAELITSVVFLVAFAVVLVLQHFVGVPWVDDLESVPLLSPELWTFWMPYFLVLIAAEIVFAFALYAWGWNWWLAAVNLVLNVAFTVPALWLLLTGQLIDEQVLEVMKWPWGESAPIIVAILVAVLIAAAIWDVVDGAVKASRRGHSTGSPARGAATSGTSFEGSAR</sequence>
<organism evidence="3 4">
    <name type="scientific">Agromyces salentinus</name>
    <dbReference type="NCBI Taxonomy" id="269421"/>
    <lineage>
        <taxon>Bacteria</taxon>
        <taxon>Bacillati</taxon>
        <taxon>Actinomycetota</taxon>
        <taxon>Actinomycetes</taxon>
        <taxon>Micrococcales</taxon>
        <taxon>Microbacteriaceae</taxon>
        <taxon>Agromyces</taxon>
    </lineage>
</organism>
<feature type="compositionally biased region" description="Polar residues" evidence="1">
    <location>
        <begin position="330"/>
        <end position="340"/>
    </location>
</feature>
<dbReference type="RefSeq" id="WP_157426477.1">
    <property type="nucleotide sequence ID" value="NZ_BAAANK010000017.1"/>
</dbReference>
<feature type="transmembrane region" description="Helical" evidence="2">
    <location>
        <begin position="287"/>
        <end position="308"/>
    </location>
</feature>
<accession>A0ABP4ZG70</accession>
<feature type="transmembrane region" description="Helical" evidence="2">
    <location>
        <begin position="245"/>
        <end position="267"/>
    </location>
</feature>
<keyword evidence="2" id="KW-0472">Membrane</keyword>
<dbReference type="NCBIfam" id="NF038403">
    <property type="entry name" value="perm_prefix_1"/>
    <property type="match status" value="1"/>
</dbReference>
<feature type="transmembrane region" description="Helical" evidence="2">
    <location>
        <begin position="217"/>
        <end position="238"/>
    </location>
</feature>
<proteinExistence type="predicted"/>
<dbReference type="EMBL" id="BAAANK010000017">
    <property type="protein sequence ID" value="GAA1847528.1"/>
    <property type="molecule type" value="Genomic_DNA"/>
</dbReference>
<reference evidence="4" key="1">
    <citation type="journal article" date="2019" name="Int. J. Syst. Evol. Microbiol.">
        <title>The Global Catalogue of Microorganisms (GCM) 10K type strain sequencing project: providing services to taxonomists for standard genome sequencing and annotation.</title>
        <authorList>
            <consortium name="The Broad Institute Genomics Platform"/>
            <consortium name="The Broad Institute Genome Sequencing Center for Infectious Disease"/>
            <person name="Wu L."/>
            <person name="Ma J."/>
        </authorList>
    </citation>
    <scope>NUCLEOTIDE SEQUENCE [LARGE SCALE GENOMIC DNA]</scope>
    <source>
        <strain evidence="4">JCM 14323</strain>
    </source>
</reference>
<dbReference type="Proteomes" id="UP001501746">
    <property type="component" value="Unassembled WGS sequence"/>
</dbReference>
<evidence type="ECO:0000313" key="3">
    <source>
        <dbReference type="EMBL" id="GAA1847528.1"/>
    </source>
</evidence>
<gene>
    <name evidence="3" type="ORF">GCM10009750_37440</name>
</gene>